<dbReference type="Pfam" id="PF02673">
    <property type="entry name" value="BacA"/>
    <property type="match status" value="1"/>
</dbReference>
<proteinExistence type="inferred from homology"/>
<evidence type="ECO:0000256" key="7">
    <source>
        <dbReference type="ARBA" id="ARBA00022801"/>
    </source>
</evidence>
<keyword evidence="8 14" id="KW-1133">Transmembrane helix</keyword>
<dbReference type="InterPro" id="IPR003824">
    <property type="entry name" value="UppP"/>
</dbReference>
<keyword evidence="5 14" id="KW-1003">Cell membrane</keyword>
<dbReference type="AlphaFoldDB" id="A0A7X9DK95"/>
<evidence type="ECO:0000256" key="10">
    <source>
        <dbReference type="ARBA" id="ARBA00023251"/>
    </source>
</evidence>
<comment type="caution">
    <text evidence="15">The sequence shown here is derived from an EMBL/GenBank/DDBJ whole genome shotgun (WGS) entry which is preliminary data.</text>
</comment>
<evidence type="ECO:0000256" key="2">
    <source>
        <dbReference type="ARBA" id="ARBA00010621"/>
    </source>
</evidence>
<feature type="transmembrane region" description="Helical" evidence="14">
    <location>
        <begin position="213"/>
        <end position="236"/>
    </location>
</feature>
<name>A0A7X9DK95_UNCKA</name>
<evidence type="ECO:0000256" key="5">
    <source>
        <dbReference type="ARBA" id="ARBA00022475"/>
    </source>
</evidence>
<evidence type="ECO:0000313" key="16">
    <source>
        <dbReference type="Proteomes" id="UP000526033"/>
    </source>
</evidence>
<comment type="function">
    <text evidence="14">Catalyzes the dephosphorylation of undecaprenyl diphosphate (UPP). Confers resistance to bacitracin.</text>
</comment>
<sequence length="267" mass="29272">MSIFQAIILGIVQGATEFLPISSSGHLILVPKFLGMTEQPLVFDTTMHLATAITLIVFFFGDYVKLVKGFLTDLLQRHSLFPEDKSQPGLMLLFISSLPAAILGFFLENKIESVFRDVIHVIIFMAVGTILMVLADAYGSRVKDKVSISQATVIGFFQSLALFPGVSRSGATISGGMLMGLKRDYAARFSFLISVPIVIAAALFKLLSTDWALTGISFIQLFAGFLSSFVTGMFAVKFLLNYLKNKSLQVFIIYRIILIIAVGLAMF</sequence>
<comment type="miscellaneous">
    <text evidence="14">Bacitracin is thought to be involved in the inhibition of peptidoglycan synthesis by sequestering undecaprenyl diphosphate, thereby reducing the pool of lipid carrier available.</text>
</comment>
<dbReference type="EMBL" id="JAAZNL010000020">
    <property type="protein sequence ID" value="NMB69947.1"/>
    <property type="molecule type" value="Genomic_DNA"/>
</dbReference>
<dbReference type="EC" id="3.6.1.27" evidence="3 14"/>
<comment type="catalytic activity">
    <reaction evidence="13 14">
        <text>di-trans,octa-cis-undecaprenyl diphosphate + H2O = di-trans,octa-cis-undecaprenyl phosphate + phosphate + H(+)</text>
        <dbReference type="Rhea" id="RHEA:28094"/>
        <dbReference type="ChEBI" id="CHEBI:15377"/>
        <dbReference type="ChEBI" id="CHEBI:15378"/>
        <dbReference type="ChEBI" id="CHEBI:43474"/>
        <dbReference type="ChEBI" id="CHEBI:58405"/>
        <dbReference type="ChEBI" id="CHEBI:60392"/>
        <dbReference type="EC" id="3.6.1.27"/>
    </reaction>
</comment>
<protein>
    <recommendedName>
        <fullName evidence="4 14">Undecaprenyl-diphosphatase</fullName>
        <ecNumber evidence="3 14">3.6.1.27</ecNumber>
    </recommendedName>
    <alternativeName>
        <fullName evidence="12 14">Bacitracin resistance protein</fullName>
    </alternativeName>
    <alternativeName>
        <fullName evidence="11 14">Undecaprenyl pyrophosphate phosphatase</fullName>
    </alternativeName>
</protein>
<comment type="similarity">
    <text evidence="2 14">Belongs to the UppP family.</text>
</comment>
<gene>
    <name evidence="14 15" type="primary">uppP</name>
    <name evidence="15" type="ORF">GYA27_01985</name>
</gene>
<organism evidence="15 16">
    <name type="scientific">candidate division WWE3 bacterium</name>
    <dbReference type="NCBI Taxonomy" id="2053526"/>
    <lineage>
        <taxon>Bacteria</taxon>
        <taxon>Katanobacteria</taxon>
    </lineage>
</organism>
<keyword evidence="14" id="KW-0961">Cell wall biogenesis/degradation</keyword>
<evidence type="ECO:0000256" key="6">
    <source>
        <dbReference type="ARBA" id="ARBA00022692"/>
    </source>
</evidence>
<keyword evidence="14" id="KW-0133">Cell shape</keyword>
<keyword evidence="10 14" id="KW-0046">Antibiotic resistance</keyword>
<evidence type="ECO:0000256" key="12">
    <source>
        <dbReference type="ARBA" id="ARBA00032932"/>
    </source>
</evidence>
<dbReference type="GO" id="GO:0005886">
    <property type="term" value="C:plasma membrane"/>
    <property type="evidence" value="ECO:0007669"/>
    <property type="project" value="UniProtKB-SubCell"/>
</dbReference>
<feature type="transmembrane region" description="Helical" evidence="14">
    <location>
        <begin position="114"/>
        <end position="135"/>
    </location>
</feature>
<dbReference type="GO" id="GO:0046677">
    <property type="term" value="P:response to antibiotic"/>
    <property type="evidence" value="ECO:0007669"/>
    <property type="project" value="UniProtKB-UniRule"/>
</dbReference>
<keyword evidence="14" id="KW-0573">Peptidoglycan synthesis</keyword>
<dbReference type="NCBIfam" id="TIGR00753">
    <property type="entry name" value="undec_PP_bacA"/>
    <property type="match status" value="1"/>
</dbReference>
<evidence type="ECO:0000256" key="9">
    <source>
        <dbReference type="ARBA" id="ARBA00023136"/>
    </source>
</evidence>
<keyword evidence="6 14" id="KW-0812">Transmembrane</keyword>
<keyword evidence="7 14" id="KW-0378">Hydrolase</keyword>
<feature type="transmembrane region" description="Helical" evidence="14">
    <location>
        <begin position="248"/>
        <end position="266"/>
    </location>
</feature>
<dbReference type="GO" id="GO:0009252">
    <property type="term" value="P:peptidoglycan biosynthetic process"/>
    <property type="evidence" value="ECO:0007669"/>
    <property type="project" value="UniProtKB-KW"/>
</dbReference>
<evidence type="ECO:0000256" key="3">
    <source>
        <dbReference type="ARBA" id="ARBA00012374"/>
    </source>
</evidence>
<evidence type="ECO:0000313" key="15">
    <source>
        <dbReference type="EMBL" id="NMB69947.1"/>
    </source>
</evidence>
<keyword evidence="9 14" id="KW-0472">Membrane</keyword>
<evidence type="ECO:0000256" key="14">
    <source>
        <dbReference type="HAMAP-Rule" id="MF_01006"/>
    </source>
</evidence>
<evidence type="ECO:0000256" key="13">
    <source>
        <dbReference type="ARBA" id="ARBA00047594"/>
    </source>
</evidence>
<reference evidence="15 16" key="1">
    <citation type="journal article" date="2020" name="Biotechnol. Biofuels">
        <title>New insights from the biogas microbiome by comprehensive genome-resolved metagenomics of nearly 1600 species originating from multiple anaerobic digesters.</title>
        <authorList>
            <person name="Campanaro S."/>
            <person name="Treu L."/>
            <person name="Rodriguez-R L.M."/>
            <person name="Kovalovszki A."/>
            <person name="Ziels R.M."/>
            <person name="Maus I."/>
            <person name="Zhu X."/>
            <person name="Kougias P.G."/>
            <person name="Basile A."/>
            <person name="Luo G."/>
            <person name="Schluter A."/>
            <person name="Konstantinidis K.T."/>
            <person name="Angelidaki I."/>
        </authorList>
    </citation>
    <scope>NUCLEOTIDE SEQUENCE [LARGE SCALE GENOMIC DNA]</scope>
    <source>
        <strain evidence="15">AS27yjCOA_165</strain>
    </source>
</reference>
<dbReference type="GO" id="GO:0008360">
    <property type="term" value="P:regulation of cell shape"/>
    <property type="evidence" value="ECO:0007669"/>
    <property type="project" value="UniProtKB-KW"/>
</dbReference>
<accession>A0A7X9DK95</accession>
<evidence type="ECO:0000256" key="11">
    <source>
        <dbReference type="ARBA" id="ARBA00032707"/>
    </source>
</evidence>
<feature type="transmembrane region" description="Helical" evidence="14">
    <location>
        <begin position="89"/>
        <end position="107"/>
    </location>
</feature>
<feature type="transmembrane region" description="Helical" evidence="14">
    <location>
        <begin position="186"/>
        <end position="207"/>
    </location>
</feature>
<comment type="subcellular location">
    <subcellularLocation>
        <location evidence="1 14">Cell membrane</location>
        <topology evidence="1 14">Multi-pass membrane protein</topology>
    </subcellularLocation>
</comment>
<evidence type="ECO:0000256" key="1">
    <source>
        <dbReference type="ARBA" id="ARBA00004651"/>
    </source>
</evidence>
<dbReference type="PANTHER" id="PTHR30622:SF4">
    <property type="entry name" value="UNDECAPRENYL-DIPHOSPHATASE"/>
    <property type="match status" value="1"/>
</dbReference>
<evidence type="ECO:0000256" key="4">
    <source>
        <dbReference type="ARBA" id="ARBA00021581"/>
    </source>
</evidence>
<feature type="transmembrane region" description="Helical" evidence="14">
    <location>
        <begin position="6"/>
        <end position="29"/>
    </location>
</feature>
<evidence type="ECO:0000256" key="8">
    <source>
        <dbReference type="ARBA" id="ARBA00022989"/>
    </source>
</evidence>
<feature type="transmembrane region" description="Helical" evidence="14">
    <location>
        <begin position="41"/>
        <end position="61"/>
    </location>
</feature>
<dbReference type="Proteomes" id="UP000526033">
    <property type="component" value="Unassembled WGS sequence"/>
</dbReference>
<dbReference type="HAMAP" id="MF_01006">
    <property type="entry name" value="Undec_diphosphatase"/>
    <property type="match status" value="1"/>
</dbReference>
<dbReference type="PANTHER" id="PTHR30622">
    <property type="entry name" value="UNDECAPRENYL-DIPHOSPHATASE"/>
    <property type="match status" value="1"/>
</dbReference>
<dbReference type="GO" id="GO:0071555">
    <property type="term" value="P:cell wall organization"/>
    <property type="evidence" value="ECO:0007669"/>
    <property type="project" value="UniProtKB-KW"/>
</dbReference>
<dbReference type="GO" id="GO:0050380">
    <property type="term" value="F:undecaprenyl-diphosphatase activity"/>
    <property type="evidence" value="ECO:0007669"/>
    <property type="project" value="UniProtKB-UniRule"/>
</dbReference>